<evidence type="ECO:0000259" key="8">
    <source>
        <dbReference type="PROSITE" id="PS50928"/>
    </source>
</evidence>
<accession>A0A4Q7LCQ1</accession>
<evidence type="ECO:0000256" key="6">
    <source>
        <dbReference type="ARBA" id="ARBA00023136"/>
    </source>
</evidence>
<feature type="transmembrane region" description="Helical" evidence="7">
    <location>
        <begin position="265"/>
        <end position="287"/>
    </location>
</feature>
<dbReference type="InterPro" id="IPR051393">
    <property type="entry name" value="ABC_transporter_permease"/>
</dbReference>
<evidence type="ECO:0000256" key="1">
    <source>
        <dbReference type="ARBA" id="ARBA00004651"/>
    </source>
</evidence>
<dbReference type="OrthoDB" id="8585214at2"/>
<protein>
    <submittedName>
        <fullName evidence="9">Carbohydrate ABC transporter membrane protein 1 (CUT1 family)</fullName>
    </submittedName>
</protein>
<evidence type="ECO:0000313" key="10">
    <source>
        <dbReference type="Proteomes" id="UP000293433"/>
    </source>
</evidence>
<feature type="transmembrane region" description="Helical" evidence="7">
    <location>
        <begin position="74"/>
        <end position="96"/>
    </location>
</feature>
<dbReference type="AlphaFoldDB" id="A0A4Q7LCQ1"/>
<dbReference type="EMBL" id="SGWV01000011">
    <property type="protein sequence ID" value="RZS52166.1"/>
    <property type="molecule type" value="Genomic_DNA"/>
</dbReference>
<dbReference type="InterPro" id="IPR035906">
    <property type="entry name" value="MetI-like_sf"/>
</dbReference>
<keyword evidence="10" id="KW-1185">Reference proteome</keyword>
<proteinExistence type="inferred from homology"/>
<feature type="transmembrane region" description="Helical" evidence="7">
    <location>
        <begin position="158"/>
        <end position="182"/>
    </location>
</feature>
<dbReference type="RefSeq" id="WP_130483166.1">
    <property type="nucleotide sequence ID" value="NZ_SGWV01000011.1"/>
</dbReference>
<dbReference type="SUPFAM" id="SSF161098">
    <property type="entry name" value="MetI-like"/>
    <property type="match status" value="1"/>
</dbReference>
<keyword evidence="4 7" id="KW-0812">Transmembrane</keyword>
<dbReference type="PANTHER" id="PTHR30193:SF42">
    <property type="entry name" value="ABC TRANSPORTER PERMEASE PROTEIN"/>
    <property type="match status" value="1"/>
</dbReference>
<feature type="transmembrane region" description="Helical" evidence="7">
    <location>
        <begin position="108"/>
        <end position="128"/>
    </location>
</feature>
<feature type="domain" description="ABC transmembrane type-1" evidence="8">
    <location>
        <begin position="71"/>
        <end position="286"/>
    </location>
</feature>
<name>A0A4Q7LCQ1_9BURK</name>
<feature type="transmembrane region" description="Helical" evidence="7">
    <location>
        <begin position="12"/>
        <end position="37"/>
    </location>
</feature>
<organism evidence="9 10">
    <name type="scientific">Sphaerotilus mobilis</name>
    <dbReference type="NCBI Taxonomy" id="47994"/>
    <lineage>
        <taxon>Bacteria</taxon>
        <taxon>Pseudomonadati</taxon>
        <taxon>Pseudomonadota</taxon>
        <taxon>Betaproteobacteria</taxon>
        <taxon>Burkholderiales</taxon>
        <taxon>Sphaerotilaceae</taxon>
        <taxon>Sphaerotilus</taxon>
    </lineage>
</organism>
<keyword evidence="2 7" id="KW-0813">Transport</keyword>
<comment type="subcellular location">
    <subcellularLocation>
        <location evidence="1 7">Cell membrane</location>
        <topology evidence="1 7">Multi-pass membrane protein</topology>
    </subcellularLocation>
</comment>
<comment type="similarity">
    <text evidence="7">Belongs to the binding-protein-dependent transport system permease family.</text>
</comment>
<evidence type="ECO:0000256" key="7">
    <source>
        <dbReference type="RuleBase" id="RU363032"/>
    </source>
</evidence>
<evidence type="ECO:0000256" key="5">
    <source>
        <dbReference type="ARBA" id="ARBA00022989"/>
    </source>
</evidence>
<keyword evidence="5 7" id="KW-1133">Transmembrane helix</keyword>
<dbReference type="GO" id="GO:0055085">
    <property type="term" value="P:transmembrane transport"/>
    <property type="evidence" value="ECO:0007669"/>
    <property type="project" value="InterPro"/>
</dbReference>
<gene>
    <name evidence="9" type="ORF">EV685_3356</name>
</gene>
<keyword evidence="6 7" id="KW-0472">Membrane</keyword>
<dbReference type="InterPro" id="IPR000515">
    <property type="entry name" value="MetI-like"/>
</dbReference>
<sequence>MAANKRPRRLNLAVHMALLPMAITALLAYVGSVLWSIRISFTSSKMFTSSDFVGMAQYTRLWETDRWTAAVQNMGVLVFVYIVAVIVLGTLMAIFIDQQVKAESWFRTIFLYPYAMSFVVTGLIWQWLFNPTMGLQNVVVGLGFESFRLDWTVRPETAIYAIGLAMVWQGSGTTMAIILAALRGVDEEQWKAARLDGVSKPRYYFNVVLPQLGPAYATALVLLAVALVRTYDIVLIMTSGGPGDASEVPAKFIIDHLFGRNNIGLASAASVVLLLTVFSVLAPLLYWRSRVEARQNAGH</sequence>
<dbReference type="GO" id="GO:0005886">
    <property type="term" value="C:plasma membrane"/>
    <property type="evidence" value="ECO:0007669"/>
    <property type="project" value="UniProtKB-SubCell"/>
</dbReference>
<evidence type="ECO:0000256" key="4">
    <source>
        <dbReference type="ARBA" id="ARBA00022692"/>
    </source>
</evidence>
<dbReference type="Gene3D" id="1.10.3720.10">
    <property type="entry name" value="MetI-like"/>
    <property type="match status" value="1"/>
</dbReference>
<evidence type="ECO:0000313" key="9">
    <source>
        <dbReference type="EMBL" id="RZS52166.1"/>
    </source>
</evidence>
<comment type="caution">
    <text evidence="9">The sequence shown here is derived from an EMBL/GenBank/DDBJ whole genome shotgun (WGS) entry which is preliminary data.</text>
</comment>
<dbReference type="PROSITE" id="PS50928">
    <property type="entry name" value="ABC_TM1"/>
    <property type="match status" value="1"/>
</dbReference>
<dbReference type="Pfam" id="PF00528">
    <property type="entry name" value="BPD_transp_1"/>
    <property type="match status" value="1"/>
</dbReference>
<evidence type="ECO:0000256" key="3">
    <source>
        <dbReference type="ARBA" id="ARBA00022475"/>
    </source>
</evidence>
<dbReference type="PANTHER" id="PTHR30193">
    <property type="entry name" value="ABC TRANSPORTER PERMEASE PROTEIN"/>
    <property type="match status" value="1"/>
</dbReference>
<dbReference type="CDD" id="cd06261">
    <property type="entry name" value="TM_PBP2"/>
    <property type="match status" value="1"/>
</dbReference>
<keyword evidence="3" id="KW-1003">Cell membrane</keyword>
<feature type="transmembrane region" description="Helical" evidence="7">
    <location>
        <begin position="203"/>
        <end position="228"/>
    </location>
</feature>
<dbReference type="Proteomes" id="UP000293433">
    <property type="component" value="Unassembled WGS sequence"/>
</dbReference>
<reference evidence="9 10" key="1">
    <citation type="submission" date="2019-02" db="EMBL/GenBank/DDBJ databases">
        <title>Genomic Encyclopedia of Type Strains, Phase IV (KMG-IV): sequencing the most valuable type-strain genomes for metagenomic binning, comparative biology and taxonomic classification.</title>
        <authorList>
            <person name="Goeker M."/>
        </authorList>
    </citation>
    <scope>NUCLEOTIDE SEQUENCE [LARGE SCALE GENOMIC DNA]</scope>
    <source>
        <strain evidence="9 10">DSM 10617</strain>
    </source>
</reference>
<evidence type="ECO:0000256" key="2">
    <source>
        <dbReference type="ARBA" id="ARBA00022448"/>
    </source>
</evidence>